<sequence>MSWLFTEYTLNVSLLSQQERATQMKLIVRDLDDRPVPNAEVALMNYSAPNQNSTVSTVKTNTRGVAKFENIKFGSYNITVKYSINNGSYIYNEILYNSSNIVNGSLNLNVLNYLKFDKLTLN</sequence>
<dbReference type="Gene3D" id="2.60.40.10">
    <property type="entry name" value="Immunoglobulins"/>
    <property type="match status" value="1"/>
</dbReference>
<dbReference type="EMBL" id="LAZR01004550">
    <property type="protein sequence ID" value="KKN07603.1"/>
    <property type="molecule type" value="Genomic_DNA"/>
</dbReference>
<dbReference type="Pfam" id="PF17802">
    <property type="entry name" value="SpaA"/>
    <property type="match status" value="1"/>
</dbReference>
<feature type="domain" description="SpaA-like prealbumin fold" evidence="1">
    <location>
        <begin position="30"/>
        <end position="79"/>
    </location>
</feature>
<organism evidence="2">
    <name type="scientific">marine sediment metagenome</name>
    <dbReference type="NCBI Taxonomy" id="412755"/>
    <lineage>
        <taxon>unclassified sequences</taxon>
        <taxon>metagenomes</taxon>
        <taxon>ecological metagenomes</taxon>
    </lineage>
</organism>
<evidence type="ECO:0000313" key="2">
    <source>
        <dbReference type="EMBL" id="KKN07603.1"/>
    </source>
</evidence>
<proteinExistence type="predicted"/>
<name>A0A0F9QQP7_9ZZZZ</name>
<evidence type="ECO:0000259" key="1">
    <source>
        <dbReference type="Pfam" id="PF17802"/>
    </source>
</evidence>
<dbReference type="SUPFAM" id="SSF49478">
    <property type="entry name" value="Cna protein B-type domain"/>
    <property type="match status" value="1"/>
</dbReference>
<dbReference type="InterPro" id="IPR013783">
    <property type="entry name" value="Ig-like_fold"/>
</dbReference>
<gene>
    <name evidence="2" type="ORF">LCGC14_1065250</name>
</gene>
<protein>
    <recommendedName>
        <fullName evidence="1">SpaA-like prealbumin fold domain-containing protein</fullName>
    </recommendedName>
</protein>
<dbReference type="AlphaFoldDB" id="A0A0F9QQP7"/>
<dbReference type="InterPro" id="IPR041033">
    <property type="entry name" value="SpaA_PFL_dom_1"/>
</dbReference>
<accession>A0A0F9QQP7</accession>
<reference evidence="2" key="1">
    <citation type="journal article" date="2015" name="Nature">
        <title>Complex archaea that bridge the gap between prokaryotes and eukaryotes.</title>
        <authorList>
            <person name="Spang A."/>
            <person name="Saw J.H."/>
            <person name="Jorgensen S.L."/>
            <person name="Zaremba-Niedzwiedzka K."/>
            <person name="Martijn J."/>
            <person name="Lind A.E."/>
            <person name="van Eijk R."/>
            <person name="Schleper C."/>
            <person name="Guy L."/>
            <person name="Ettema T.J."/>
        </authorList>
    </citation>
    <scope>NUCLEOTIDE SEQUENCE</scope>
</reference>
<comment type="caution">
    <text evidence="2">The sequence shown here is derived from an EMBL/GenBank/DDBJ whole genome shotgun (WGS) entry which is preliminary data.</text>
</comment>